<dbReference type="InterPro" id="IPR016084">
    <property type="entry name" value="Haem_Oase-like_multi-hlx"/>
</dbReference>
<organism evidence="3 4">
    <name type="scientific">Lawsonella clevelandensis</name>
    <dbReference type="NCBI Taxonomy" id="1528099"/>
    <lineage>
        <taxon>Bacteria</taxon>
        <taxon>Bacillati</taxon>
        <taxon>Actinomycetota</taxon>
        <taxon>Actinomycetes</taxon>
        <taxon>Mycobacteriales</taxon>
        <taxon>Lawsonellaceae</taxon>
        <taxon>Lawsonella</taxon>
    </lineage>
</organism>
<dbReference type="InterPro" id="IPR004305">
    <property type="entry name" value="Thiaminase-2/PQQC"/>
</dbReference>
<accession>A0A5E3ZYP5</accession>
<protein>
    <submittedName>
        <fullName evidence="3">Aminopyrimidine aminohydrolase</fullName>
    </submittedName>
</protein>
<dbReference type="Proteomes" id="UP000324288">
    <property type="component" value="Chromosome"/>
</dbReference>
<dbReference type="GO" id="GO:0005829">
    <property type="term" value="C:cytosol"/>
    <property type="evidence" value="ECO:0007669"/>
    <property type="project" value="TreeGrafter"/>
</dbReference>
<dbReference type="CDD" id="cd19365">
    <property type="entry name" value="TenA_C-like"/>
    <property type="match status" value="1"/>
</dbReference>
<dbReference type="OrthoDB" id="34166at2"/>
<sequence length="245" mass="26995">MFQLPATPTDYPPQQTDQPLVAVAGPHTQQLWEAALPFFRDIMATPFVTQLGDGTLAAPEYHYYLQQDNHYLETYINGLRSLGRSAPDATTAAFWNDAAALSEGEVDSHNSELEGGNAVEEQGSPSPSNLAYQAFLRDACATQPYAVGATAMLPCFWTYPEVALRLLPAYRAWTADHPGEQHPYEEWIMLYSGDGFVEPCTQAIALVEEALSQATPEEVAVAVGEFCIGTLHEVMFFDQSRLHFS</sequence>
<dbReference type="AlphaFoldDB" id="A0A5E3ZYP5"/>
<dbReference type="EMBL" id="LR584267">
    <property type="protein sequence ID" value="VHO00802.1"/>
    <property type="molecule type" value="Genomic_DNA"/>
</dbReference>
<keyword evidence="3" id="KW-0378">Hydrolase</keyword>
<evidence type="ECO:0000259" key="2">
    <source>
        <dbReference type="Pfam" id="PF03070"/>
    </source>
</evidence>
<feature type="domain" description="Thiaminase-2/PQQC" evidence="2">
    <location>
        <begin position="46"/>
        <end position="240"/>
    </location>
</feature>
<reference evidence="3 4" key="1">
    <citation type="submission" date="2019-04" db="EMBL/GenBank/DDBJ databases">
        <authorList>
            <person name="Seth-Smith MB H."/>
            <person name="Seth-Smith H."/>
        </authorList>
    </citation>
    <scope>NUCLEOTIDE SEQUENCE [LARGE SCALE GENOMIC DNA]</scope>
    <source>
        <strain evidence="3">USB-603019</strain>
    </source>
</reference>
<comment type="pathway">
    <text evidence="1">Cofactor biosynthesis; thiamine diphosphate biosynthesis.</text>
</comment>
<dbReference type="PANTHER" id="PTHR43198">
    <property type="entry name" value="BIFUNCTIONAL TH2 PROTEIN"/>
    <property type="match status" value="1"/>
</dbReference>
<dbReference type="PANTHER" id="PTHR43198:SF2">
    <property type="entry name" value="SI:CH1073-67J19.1-RELATED"/>
    <property type="match status" value="1"/>
</dbReference>
<gene>
    <name evidence="3" type="primary">tenA_2</name>
    <name evidence="3" type="ORF">LC603019_00987</name>
</gene>
<dbReference type="Pfam" id="PF03070">
    <property type="entry name" value="TENA_THI-4"/>
    <property type="match status" value="1"/>
</dbReference>
<proteinExistence type="predicted"/>
<dbReference type="InterPro" id="IPR050967">
    <property type="entry name" value="Thiamine_Salvage_TenA"/>
</dbReference>
<dbReference type="GO" id="GO:0016787">
    <property type="term" value="F:hydrolase activity"/>
    <property type="evidence" value="ECO:0007669"/>
    <property type="project" value="UniProtKB-KW"/>
</dbReference>
<evidence type="ECO:0000256" key="1">
    <source>
        <dbReference type="ARBA" id="ARBA00004948"/>
    </source>
</evidence>
<dbReference type="Gene3D" id="1.20.910.10">
    <property type="entry name" value="Heme oxygenase-like"/>
    <property type="match status" value="1"/>
</dbReference>
<evidence type="ECO:0000313" key="3">
    <source>
        <dbReference type="EMBL" id="VHO00802.1"/>
    </source>
</evidence>
<dbReference type="GeneID" id="84894913"/>
<evidence type="ECO:0000313" key="4">
    <source>
        <dbReference type="Proteomes" id="UP000324288"/>
    </source>
</evidence>
<dbReference type="RefSeq" id="WP_053962084.1">
    <property type="nucleotide sequence ID" value="NZ_CAJPTR010000024.1"/>
</dbReference>
<name>A0A5E3ZYP5_9ACTN</name>
<dbReference type="SUPFAM" id="SSF48613">
    <property type="entry name" value="Heme oxygenase-like"/>
    <property type="match status" value="1"/>
</dbReference>
<keyword evidence="4" id="KW-1185">Reference proteome</keyword>